<dbReference type="AlphaFoldDB" id="A0AAV3XYP1"/>
<accession>A0AAV3XYP1</accession>
<evidence type="ECO:0000313" key="2">
    <source>
        <dbReference type="EMBL" id="GFN75958.1"/>
    </source>
</evidence>
<evidence type="ECO:0000313" key="3">
    <source>
        <dbReference type="Proteomes" id="UP000735302"/>
    </source>
</evidence>
<reference evidence="2 3" key="1">
    <citation type="journal article" date="2021" name="Elife">
        <title>Chloroplast acquisition without the gene transfer in kleptoplastic sea slugs, Plakobranchus ocellatus.</title>
        <authorList>
            <person name="Maeda T."/>
            <person name="Takahashi S."/>
            <person name="Yoshida T."/>
            <person name="Shimamura S."/>
            <person name="Takaki Y."/>
            <person name="Nagai Y."/>
            <person name="Toyoda A."/>
            <person name="Suzuki Y."/>
            <person name="Arimoto A."/>
            <person name="Ishii H."/>
            <person name="Satoh N."/>
            <person name="Nishiyama T."/>
            <person name="Hasebe M."/>
            <person name="Maruyama T."/>
            <person name="Minagawa J."/>
            <person name="Obokata J."/>
            <person name="Shigenobu S."/>
        </authorList>
    </citation>
    <scope>NUCLEOTIDE SEQUENCE [LARGE SCALE GENOMIC DNA]</scope>
</reference>
<dbReference type="EMBL" id="BLXT01000311">
    <property type="protein sequence ID" value="GFN75958.1"/>
    <property type="molecule type" value="Genomic_DNA"/>
</dbReference>
<name>A0AAV3XYP1_9GAST</name>
<feature type="compositionally biased region" description="Low complexity" evidence="1">
    <location>
        <begin position="294"/>
        <end position="306"/>
    </location>
</feature>
<evidence type="ECO:0000256" key="1">
    <source>
        <dbReference type="SAM" id="MobiDB-lite"/>
    </source>
</evidence>
<protein>
    <submittedName>
        <fullName evidence="2">Uncharacterized protein</fullName>
    </submittedName>
</protein>
<proteinExistence type="predicted"/>
<sequence>MKPVHRKVILDFQAREWVAGRARTHDRRVSVDLKAGSLSPLSHQRFLISFVDQVRKNTKGQSKQEMYSPSSYAVRISSVGGGEYLKPSTAVTCHEASMTGVFPVKLSALQDKISKAQLSAAVSSSPEYQSSPDIWLPNCELTDKRYRRSFPHSCLGRKTDNRPIIILQNEPPTIDEKPKPDVYLEIKSETLKEARVCGDLITLGRTISVEMCLNIFFSSPFFLPPASLLHYIYTYTNTHVGFGFVYIASPQQGDLRLSGPPSGQGAGGGARTRDRRVNADLRADSQATVPSTPPQTHTAAQQQIHS</sequence>
<gene>
    <name evidence="2" type="ORF">PoB_000246400</name>
</gene>
<keyword evidence="3" id="KW-1185">Reference proteome</keyword>
<organism evidence="2 3">
    <name type="scientific">Plakobranchus ocellatus</name>
    <dbReference type="NCBI Taxonomy" id="259542"/>
    <lineage>
        <taxon>Eukaryota</taxon>
        <taxon>Metazoa</taxon>
        <taxon>Spiralia</taxon>
        <taxon>Lophotrochozoa</taxon>
        <taxon>Mollusca</taxon>
        <taxon>Gastropoda</taxon>
        <taxon>Heterobranchia</taxon>
        <taxon>Euthyneura</taxon>
        <taxon>Panpulmonata</taxon>
        <taxon>Sacoglossa</taxon>
        <taxon>Placobranchoidea</taxon>
        <taxon>Plakobranchidae</taxon>
        <taxon>Plakobranchus</taxon>
    </lineage>
</organism>
<comment type="caution">
    <text evidence="2">The sequence shown here is derived from an EMBL/GenBank/DDBJ whole genome shotgun (WGS) entry which is preliminary data.</text>
</comment>
<dbReference type="Proteomes" id="UP000735302">
    <property type="component" value="Unassembled WGS sequence"/>
</dbReference>
<feature type="compositionally biased region" description="Basic and acidic residues" evidence="1">
    <location>
        <begin position="271"/>
        <end position="283"/>
    </location>
</feature>
<feature type="region of interest" description="Disordered" evidence="1">
    <location>
        <begin position="255"/>
        <end position="306"/>
    </location>
</feature>